<dbReference type="OrthoDB" id="9803619at2"/>
<dbReference type="KEGG" id="dfl:DFE_0781"/>
<gene>
    <name evidence="3" type="ORF">DFE_0781</name>
</gene>
<dbReference type="GO" id="GO:0016787">
    <property type="term" value="F:hydrolase activity"/>
    <property type="evidence" value="ECO:0007669"/>
    <property type="project" value="UniProtKB-KW"/>
</dbReference>
<dbReference type="InterPro" id="IPR026875">
    <property type="entry name" value="PHydrolase_assoc_dom"/>
</dbReference>
<evidence type="ECO:0000256" key="1">
    <source>
        <dbReference type="ARBA" id="ARBA00022801"/>
    </source>
</evidence>
<dbReference type="Proteomes" id="UP000269883">
    <property type="component" value="Chromosome"/>
</dbReference>
<feature type="domain" description="HD/PDEase" evidence="2">
    <location>
        <begin position="68"/>
        <end position="225"/>
    </location>
</feature>
<dbReference type="Pfam" id="PF13286">
    <property type="entry name" value="HD_assoc"/>
    <property type="match status" value="1"/>
</dbReference>
<dbReference type="SMART" id="SM00471">
    <property type="entry name" value="HDc"/>
    <property type="match status" value="1"/>
</dbReference>
<dbReference type="Gene3D" id="1.10.3210.10">
    <property type="entry name" value="Hypothetical protein af1432"/>
    <property type="match status" value="1"/>
</dbReference>
<dbReference type="InterPro" id="IPR003607">
    <property type="entry name" value="HD/PDEase_dom"/>
</dbReference>
<organism evidence="3 4">
    <name type="scientific">Desulfovibrio ferrophilus</name>
    <dbReference type="NCBI Taxonomy" id="241368"/>
    <lineage>
        <taxon>Bacteria</taxon>
        <taxon>Pseudomonadati</taxon>
        <taxon>Thermodesulfobacteriota</taxon>
        <taxon>Desulfovibrionia</taxon>
        <taxon>Desulfovibrionales</taxon>
        <taxon>Desulfovibrionaceae</taxon>
        <taxon>Desulfovibrio</taxon>
    </lineage>
</organism>
<name>A0A2Z6AW78_9BACT</name>
<dbReference type="InterPro" id="IPR051094">
    <property type="entry name" value="Diverse_Catalytic_Enzymes"/>
</dbReference>
<dbReference type="Pfam" id="PF01966">
    <property type="entry name" value="HD"/>
    <property type="match status" value="1"/>
</dbReference>
<keyword evidence="1 3" id="KW-0378">Hydrolase</keyword>
<proteinExistence type="predicted"/>
<dbReference type="PANTHER" id="PTHR35795:SF1">
    <property type="entry name" value="BIS(5'-NUCLEOSYL)-TETRAPHOSPHATASE, SYMMETRICAL"/>
    <property type="match status" value="1"/>
</dbReference>
<dbReference type="InterPro" id="IPR006674">
    <property type="entry name" value="HD_domain"/>
</dbReference>
<evidence type="ECO:0000313" key="3">
    <source>
        <dbReference type="EMBL" id="BBD07507.1"/>
    </source>
</evidence>
<dbReference type="AlphaFoldDB" id="A0A2Z6AW78"/>
<protein>
    <submittedName>
        <fullName evidence="3">Metal-dependent phosphohydrolase HD sub domain-containing protein</fullName>
    </submittedName>
</protein>
<dbReference type="RefSeq" id="WP_126381275.1">
    <property type="nucleotide sequence ID" value="NZ_AP017378.1"/>
</dbReference>
<keyword evidence="4" id="KW-1185">Reference proteome</keyword>
<accession>A0A2Z6AW78</accession>
<dbReference type="CDD" id="cd00077">
    <property type="entry name" value="HDc"/>
    <property type="match status" value="1"/>
</dbReference>
<reference evidence="3 4" key="1">
    <citation type="journal article" date="2018" name="Sci. Adv.">
        <title>Multi-heme cytochromes provide a pathway for survival in energy-limited environments.</title>
        <authorList>
            <person name="Deng X."/>
            <person name="Dohmae N."/>
            <person name="Nealson K.H."/>
            <person name="Hashimoto K."/>
            <person name="Okamoto A."/>
        </authorList>
    </citation>
    <scope>NUCLEOTIDE SEQUENCE [LARGE SCALE GENOMIC DNA]</scope>
    <source>
        <strain evidence="3 4">IS5</strain>
    </source>
</reference>
<dbReference type="SUPFAM" id="SSF109604">
    <property type="entry name" value="HD-domain/PDEase-like"/>
    <property type="match status" value="1"/>
</dbReference>
<dbReference type="EMBL" id="AP017378">
    <property type="protein sequence ID" value="BBD07507.1"/>
    <property type="molecule type" value="Genomic_DNA"/>
</dbReference>
<evidence type="ECO:0000259" key="2">
    <source>
        <dbReference type="SMART" id="SM00471"/>
    </source>
</evidence>
<dbReference type="PANTHER" id="PTHR35795">
    <property type="entry name" value="SLR1885 PROTEIN"/>
    <property type="match status" value="1"/>
</dbReference>
<evidence type="ECO:0000313" key="4">
    <source>
        <dbReference type="Proteomes" id="UP000269883"/>
    </source>
</evidence>
<sequence>MEPTFLSEAMHPGHPKWDQAVTRRDPLYARQGDLRSEFARDYNRTLHCTAYRRLKHKTQVFYATQNDHVCTRIEHVNHVTAVARTIAETLGLNAELTSAIAIGHDLGHAPFGHAGERLLSRIAETELGSRFRHQNNSLHFVDRIETLEAPGGVHYNLNLTYAVRDGVVCHCGQMGDRPVYPRDTALPLEQIPGDTIVEPFTWEGAVVKVADRVAALGRDIEDAIRLKILTRDELKYLRAVAQRFGESTFRHINNSLLMQVFINDLCRSSSPETGLRFSSANVELMSELTEFNYRHIHFHERLAYFVEYAELIVNTIFKRLKGTYHPDKSLSNVNQLREVCPHLADTFYDWLIKYGHPSLRRTISLKYMADRLYNPEDEDDYTRAILDYISGMTDSFAIKAFEEIVSF</sequence>